<gene>
    <name evidence="9 13" type="primary">dxr</name>
    <name evidence="13" type="ORF">DF168_02260</name>
</gene>
<feature type="domain" description="1-deoxy-D-xylulose 5-phosphate reductoisomerase N-terminal" evidence="10">
    <location>
        <begin position="6"/>
        <end position="133"/>
    </location>
</feature>
<dbReference type="GO" id="GO:0030145">
    <property type="term" value="F:manganese ion binding"/>
    <property type="evidence" value="ECO:0007669"/>
    <property type="project" value="TreeGrafter"/>
</dbReference>
<evidence type="ECO:0000256" key="3">
    <source>
        <dbReference type="ARBA" id="ARBA00022723"/>
    </source>
</evidence>
<evidence type="ECO:0000256" key="1">
    <source>
        <dbReference type="ARBA" id="ARBA00005094"/>
    </source>
</evidence>
<dbReference type="InterPro" id="IPR003821">
    <property type="entry name" value="DXP_reductoisomerase"/>
</dbReference>
<dbReference type="GO" id="GO:0016853">
    <property type="term" value="F:isomerase activity"/>
    <property type="evidence" value="ECO:0007669"/>
    <property type="project" value="UniProtKB-KW"/>
</dbReference>
<dbReference type="InterPro" id="IPR013644">
    <property type="entry name" value="DXP_reductoisomerase_C"/>
</dbReference>
<dbReference type="Pfam" id="PF13288">
    <property type="entry name" value="DXPR_C"/>
    <property type="match status" value="1"/>
</dbReference>
<feature type="binding site" evidence="9">
    <location>
        <position position="151"/>
    </location>
    <ligand>
        <name>Mn(2+)</name>
        <dbReference type="ChEBI" id="CHEBI:29035"/>
    </ligand>
</feature>
<comment type="cofactor">
    <cofactor evidence="9">
        <name>Mg(2+)</name>
        <dbReference type="ChEBI" id="CHEBI:18420"/>
    </cofactor>
    <cofactor evidence="9">
        <name>Mn(2+)</name>
        <dbReference type="ChEBI" id="CHEBI:29035"/>
    </cofactor>
</comment>
<proteinExistence type="inferred from homology"/>
<dbReference type="EC" id="1.1.1.267" evidence="9"/>
<evidence type="ECO:0000313" key="14">
    <source>
        <dbReference type="Proteomes" id="UP000247465"/>
    </source>
</evidence>
<dbReference type="SUPFAM" id="SSF69055">
    <property type="entry name" value="1-deoxy-D-xylulose-5-phosphate reductoisomerase, C-terminal domain"/>
    <property type="match status" value="1"/>
</dbReference>
<feature type="binding site" evidence="9">
    <location>
        <position position="222"/>
    </location>
    <ligand>
        <name>Mn(2+)</name>
        <dbReference type="ChEBI" id="CHEBI:29035"/>
    </ligand>
</feature>
<comment type="pathway">
    <text evidence="1 9">Isoprenoid biosynthesis; isopentenyl diphosphate biosynthesis via DXP pathway; isopentenyl diphosphate from 1-deoxy-D-xylulose 5-phosphate: step 1/6.</text>
</comment>
<feature type="binding site" evidence="9">
    <location>
        <position position="206"/>
    </location>
    <ligand>
        <name>NADPH</name>
        <dbReference type="ChEBI" id="CHEBI:57783"/>
    </ligand>
</feature>
<evidence type="ECO:0000259" key="11">
    <source>
        <dbReference type="Pfam" id="PF08436"/>
    </source>
</evidence>
<keyword evidence="5 9" id="KW-0560">Oxidoreductase</keyword>
<dbReference type="Gene3D" id="3.40.50.720">
    <property type="entry name" value="NAD(P)-binding Rossmann-like Domain"/>
    <property type="match status" value="1"/>
</dbReference>
<accession>A0A2Z4AKF6</accession>
<dbReference type="SUPFAM" id="SSF51735">
    <property type="entry name" value="NAD(P)-binding Rossmann-fold domains"/>
    <property type="match status" value="1"/>
</dbReference>
<evidence type="ECO:0000256" key="6">
    <source>
        <dbReference type="ARBA" id="ARBA00023211"/>
    </source>
</evidence>
<evidence type="ECO:0000259" key="10">
    <source>
        <dbReference type="Pfam" id="PF02670"/>
    </source>
</evidence>
<keyword evidence="9" id="KW-0460">Magnesium</keyword>
<feature type="binding site" evidence="9">
    <location>
        <position position="15"/>
    </location>
    <ligand>
        <name>NADPH</name>
        <dbReference type="ChEBI" id="CHEBI:57783"/>
    </ligand>
</feature>
<evidence type="ECO:0000256" key="2">
    <source>
        <dbReference type="ARBA" id="ARBA00006825"/>
    </source>
</evidence>
<evidence type="ECO:0000313" key="13">
    <source>
        <dbReference type="EMBL" id="AWT61034.1"/>
    </source>
</evidence>
<dbReference type="PIRSF" id="PIRSF006205">
    <property type="entry name" value="Dxp_reductismrs"/>
    <property type="match status" value="1"/>
</dbReference>
<dbReference type="GO" id="GO:0070402">
    <property type="term" value="F:NADPH binding"/>
    <property type="evidence" value="ECO:0007669"/>
    <property type="project" value="InterPro"/>
</dbReference>
<dbReference type="AlphaFoldDB" id="A0A2Z4AKF6"/>
<dbReference type="EMBL" id="CP029803">
    <property type="protein sequence ID" value="AWT61034.1"/>
    <property type="molecule type" value="Genomic_DNA"/>
</dbReference>
<feature type="binding site" evidence="9">
    <location>
        <position position="12"/>
    </location>
    <ligand>
        <name>NADPH</name>
        <dbReference type="ChEBI" id="CHEBI:57783"/>
    </ligand>
</feature>
<feature type="binding site" evidence="9">
    <location>
        <position position="126"/>
    </location>
    <ligand>
        <name>1-deoxy-D-xylulose 5-phosphate</name>
        <dbReference type="ChEBI" id="CHEBI:57792"/>
    </ligand>
</feature>
<keyword evidence="6 9" id="KW-0464">Manganese</keyword>
<dbReference type="NCBIfam" id="TIGR00243">
    <property type="entry name" value="Dxr"/>
    <property type="match status" value="1"/>
</dbReference>
<dbReference type="SUPFAM" id="SSF55347">
    <property type="entry name" value="Glyceraldehyde-3-phosphate dehydrogenase-like, C-terminal domain"/>
    <property type="match status" value="1"/>
</dbReference>
<organism evidence="13 14">
    <name type="scientific">Candidatus Moanibacter tarae</name>
    <dbReference type="NCBI Taxonomy" id="2200854"/>
    <lineage>
        <taxon>Bacteria</taxon>
        <taxon>Pseudomonadati</taxon>
        <taxon>Verrucomicrobiota</taxon>
        <taxon>Opitutia</taxon>
        <taxon>Puniceicoccales</taxon>
        <taxon>Puniceicoccales incertae sedis</taxon>
        <taxon>Candidatus Moanibacter</taxon>
    </lineage>
</organism>
<comment type="caution">
    <text evidence="9">Lacks conserved residue(s) required for the propagation of feature annotation.</text>
</comment>
<reference evidence="13 14" key="1">
    <citation type="submission" date="2018-06" db="EMBL/GenBank/DDBJ databases">
        <title>Draft Genome Sequence of a Novel Marine Bacterium Related to the Verrucomicrobia.</title>
        <authorList>
            <person name="Vosseberg J."/>
            <person name="Martijn J."/>
            <person name="Ettema T.J.G."/>
        </authorList>
    </citation>
    <scope>NUCLEOTIDE SEQUENCE [LARGE SCALE GENOMIC DNA]</scope>
    <source>
        <strain evidence="13">TARA_B100001123</strain>
    </source>
</reference>
<dbReference type="InterPro" id="IPR036291">
    <property type="entry name" value="NAD(P)-bd_dom_sf"/>
</dbReference>
<dbReference type="InterPro" id="IPR026877">
    <property type="entry name" value="DXPR_C"/>
</dbReference>
<feature type="binding site" evidence="9">
    <location>
        <position position="219"/>
    </location>
    <ligand>
        <name>1-deoxy-D-xylulose 5-phosphate</name>
        <dbReference type="ChEBI" id="CHEBI:57792"/>
    </ligand>
</feature>
<comment type="similarity">
    <text evidence="2 9">Belongs to the DXR family.</text>
</comment>
<evidence type="ECO:0000256" key="5">
    <source>
        <dbReference type="ARBA" id="ARBA00023002"/>
    </source>
</evidence>
<evidence type="ECO:0000256" key="4">
    <source>
        <dbReference type="ARBA" id="ARBA00022857"/>
    </source>
</evidence>
<keyword evidence="13" id="KW-0413">Isomerase</keyword>
<evidence type="ECO:0000256" key="7">
    <source>
        <dbReference type="ARBA" id="ARBA00023229"/>
    </source>
</evidence>
<feature type="binding site" evidence="9">
    <location>
        <position position="222"/>
    </location>
    <ligand>
        <name>1-deoxy-D-xylulose 5-phosphate</name>
        <dbReference type="ChEBI" id="CHEBI:57792"/>
    </ligand>
</feature>
<dbReference type="KEGG" id="mtar:DF168_02260"/>
<feature type="domain" description="1-deoxy-D-xylulose 5-phosphate reductoisomerase C-terminal" evidence="11">
    <location>
        <begin position="147"/>
        <end position="230"/>
    </location>
</feature>
<evidence type="ECO:0000256" key="9">
    <source>
        <dbReference type="HAMAP-Rule" id="MF_00183"/>
    </source>
</evidence>
<keyword evidence="3 9" id="KW-0479">Metal-binding</keyword>
<dbReference type="GO" id="GO:0051484">
    <property type="term" value="P:isopentenyl diphosphate biosynthetic process, methylerythritol 4-phosphate pathway involved in terpenoid biosynthetic process"/>
    <property type="evidence" value="ECO:0007669"/>
    <property type="project" value="TreeGrafter"/>
</dbReference>
<evidence type="ECO:0000256" key="8">
    <source>
        <dbReference type="ARBA" id="ARBA00048543"/>
    </source>
</evidence>
<protein>
    <recommendedName>
        <fullName evidence="9">1-deoxy-D-xylulose 5-phosphate reductoisomerase</fullName>
        <shortName evidence="9">DXP reductoisomerase</shortName>
        <ecNumber evidence="9">1.1.1.267</ecNumber>
    </recommendedName>
    <alternativeName>
        <fullName evidence="9">1-deoxyxylulose-5-phosphate reductoisomerase</fullName>
    </alternativeName>
    <alternativeName>
        <fullName evidence="9">2-C-methyl-D-erythritol 4-phosphate synthase</fullName>
    </alternativeName>
</protein>
<feature type="binding site" evidence="9">
    <location>
        <position position="200"/>
    </location>
    <ligand>
        <name>1-deoxy-D-xylulose 5-phosphate</name>
        <dbReference type="ChEBI" id="CHEBI:57792"/>
    </ligand>
</feature>
<dbReference type="GO" id="GO:0030604">
    <property type="term" value="F:1-deoxy-D-xylulose-5-phosphate reductoisomerase activity"/>
    <property type="evidence" value="ECO:0007669"/>
    <property type="project" value="UniProtKB-UniRule"/>
</dbReference>
<feature type="binding site" evidence="9">
    <location>
        <position position="152"/>
    </location>
    <ligand>
        <name>1-deoxy-D-xylulose 5-phosphate</name>
        <dbReference type="ChEBI" id="CHEBI:57792"/>
    </ligand>
</feature>
<comment type="function">
    <text evidence="9">Catalyzes the NADPH-dependent rearrangement and reduction of 1-deoxy-D-xylulose-5-phosphate (DXP) to 2-C-methyl-D-erythritol 4-phosphate (MEP).</text>
</comment>
<feature type="binding site" evidence="9">
    <location>
        <position position="13"/>
    </location>
    <ligand>
        <name>NADPH</name>
        <dbReference type="ChEBI" id="CHEBI:57783"/>
    </ligand>
</feature>
<feature type="binding site" evidence="9">
    <location>
        <position position="14"/>
    </location>
    <ligand>
        <name>NADPH</name>
        <dbReference type="ChEBI" id="CHEBI:57783"/>
    </ligand>
</feature>
<dbReference type="PANTHER" id="PTHR30525">
    <property type="entry name" value="1-DEOXY-D-XYLULOSE 5-PHOSPHATE REDUCTOISOMERASE"/>
    <property type="match status" value="1"/>
</dbReference>
<feature type="binding site" evidence="9">
    <location>
        <position position="177"/>
    </location>
    <ligand>
        <name>1-deoxy-D-xylulose 5-phosphate</name>
        <dbReference type="ChEBI" id="CHEBI:57792"/>
    </ligand>
</feature>
<dbReference type="UniPathway" id="UPA00056">
    <property type="reaction ID" value="UER00092"/>
</dbReference>
<dbReference type="InterPro" id="IPR036169">
    <property type="entry name" value="DXPR_C_sf"/>
</dbReference>
<feature type="binding site" evidence="9">
    <location>
        <position position="218"/>
    </location>
    <ligand>
        <name>1-deoxy-D-xylulose 5-phosphate</name>
        <dbReference type="ChEBI" id="CHEBI:57792"/>
    </ligand>
</feature>
<dbReference type="PANTHER" id="PTHR30525:SF0">
    <property type="entry name" value="1-DEOXY-D-XYLULOSE 5-PHOSPHATE REDUCTOISOMERASE, CHLOROPLASTIC"/>
    <property type="match status" value="1"/>
</dbReference>
<feature type="binding site" evidence="9">
    <location>
        <position position="153"/>
    </location>
    <ligand>
        <name>Mn(2+)</name>
        <dbReference type="ChEBI" id="CHEBI:29035"/>
    </ligand>
</feature>
<dbReference type="Proteomes" id="UP000247465">
    <property type="component" value="Chromosome"/>
</dbReference>
<dbReference type="InterPro" id="IPR013512">
    <property type="entry name" value="DXP_reductoisomerase_N"/>
</dbReference>
<dbReference type="Pfam" id="PF08436">
    <property type="entry name" value="DXP_redisom_C"/>
    <property type="match status" value="1"/>
</dbReference>
<keyword evidence="4 9" id="KW-0521">NADP</keyword>
<keyword evidence="7 9" id="KW-0414">Isoprene biosynthesis</keyword>
<comment type="catalytic activity">
    <reaction evidence="8">
        <text>2-C-methyl-D-erythritol 4-phosphate + NADP(+) = 1-deoxy-D-xylulose 5-phosphate + NADPH + H(+)</text>
        <dbReference type="Rhea" id="RHEA:13717"/>
        <dbReference type="ChEBI" id="CHEBI:15378"/>
        <dbReference type="ChEBI" id="CHEBI:57783"/>
        <dbReference type="ChEBI" id="CHEBI:57792"/>
        <dbReference type="ChEBI" id="CHEBI:58262"/>
        <dbReference type="ChEBI" id="CHEBI:58349"/>
        <dbReference type="EC" id="1.1.1.267"/>
    </reaction>
    <physiologicalReaction direction="right-to-left" evidence="8">
        <dbReference type="Rhea" id="RHEA:13719"/>
    </physiologicalReaction>
</comment>
<feature type="domain" description="DXP reductoisomerase C-terminal" evidence="12">
    <location>
        <begin position="262"/>
        <end position="378"/>
    </location>
</feature>
<feature type="binding site" evidence="9">
    <location>
        <position position="213"/>
    </location>
    <ligand>
        <name>1-deoxy-D-xylulose 5-phosphate</name>
        <dbReference type="ChEBI" id="CHEBI:57792"/>
    </ligand>
</feature>
<dbReference type="FunFam" id="3.40.50.720:FF:000045">
    <property type="entry name" value="1-deoxy-D-xylulose 5-phosphate reductoisomerase"/>
    <property type="match status" value="1"/>
</dbReference>
<sequence>MRPKNIALLGATGSIGASTLRVVRANPDRLRLVGIAGNSRSLRLAEIAKEFNVSVAAIFDPLACRQAKREKLFGNSVALGSGIEGLNEVATHPDVDTVVVAIVGTMGLEPSLAAISAGKEIALASKEVMVMAGKFVTAATQKFNTQILPIDSEHNAIFQCLDGRKSSEVARIILTASGGPFRNFTRDQMKSIRPADATKHPNWSMGTKITVDSSTMANKGLELIEAKWLFGDAAKRIEVVIHPQSIVHSLVEFVDGSIIAQLSPPSMTFAIQNALLYPHRAPGVDESLDFSQTWGLEFHPPDYGRFPCLRLAREAMEAEGIAPTVFNAVNEVAVSAFLRGSIKYLEIAEIIEESLQKTRNLDPANLDDVIAADSAARSLGRELVLSFSSD</sequence>
<evidence type="ECO:0000259" key="12">
    <source>
        <dbReference type="Pfam" id="PF13288"/>
    </source>
</evidence>
<name>A0A2Z4AKF6_9BACT</name>
<dbReference type="Pfam" id="PF02670">
    <property type="entry name" value="DXP_reductoisom"/>
    <property type="match status" value="1"/>
</dbReference>
<feature type="binding site" evidence="9">
    <location>
        <position position="153"/>
    </location>
    <ligand>
        <name>1-deoxy-D-xylulose 5-phosphate</name>
        <dbReference type="ChEBI" id="CHEBI:57792"/>
    </ligand>
</feature>
<feature type="binding site" evidence="9">
    <location>
        <position position="127"/>
    </location>
    <ligand>
        <name>NADPH</name>
        <dbReference type="ChEBI" id="CHEBI:57783"/>
    </ligand>
</feature>
<dbReference type="Gene3D" id="1.10.1740.10">
    <property type="match status" value="1"/>
</dbReference>
<dbReference type="HAMAP" id="MF_00183">
    <property type="entry name" value="DXP_reductoisom"/>
    <property type="match status" value="1"/>
</dbReference>